<dbReference type="RefSeq" id="WP_249226999.1">
    <property type="nucleotide sequence ID" value="NZ_VFEQ01000078.1"/>
</dbReference>
<dbReference type="EMBL" id="VFEQ01000078">
    <property type="protein sequence ID" value="TWR44093.1"/>
    <property type="molecule type" value="Genomic_DNA"/>
</dbReference>
<organism evidence="2 3">
    <name type="scientific">Pseudomonas marginalis</name>
    <name type="common">Pseudomonas panacis</name>
    <dbReference type="NCBI Taxonomy" id="298"/>
    <lineage>
        <taxon>Bacteria</taxon>
        <taxon>Pseudomonadati</taxon>
        <taxon>Pseudomonadota</taxon>
        <taxon>Gammaproteobacteria</taxon>
        <taxon>Pseudomonadales</taxon>
        <taxon>Pseudomonadaceae</taxon>
        <taxon>Pseudomonas</taxon>
    </lineage>
</organism>
<name>A0A9X9FTW2_PSEMA</name>
<dbReference type="GO" id="GO:0005524">
    <property type="term" value="F:ATP binding"/>
    <property type="evidence" value="ECO:0007669"/>
    <property type="project" value="InterPro"/>
</dbReference>
<dbReference type="GO" id="GO:0005737">
    <property type="term" value="C:cytoplasm"/>
    <property type="evidence" value="ECO:0007669"/>
    <property type="project" value="InterPro"/>
</dbReference>
<dbReference type="Gene3D" id="1.20.59.20">
    <property type="match status" value="1"/>
</dbReference>
<dbReference type="Proteomes" id="UP000316123">
    <property type="component" value="Unassembled WGS sequence"/>
</dbReference>
<feature type="domain" description="tRNA(Ile)-lysidine synthase substrate-binding" evidence="1">
    <location>
        <begin position="88"/>
        <end position="152"/>
    </location>
</feature>
<dbReference type="GO" id="GO:0016879">
    <property type="term" value="F:ligase activity, forming carbon-nitrogen bonds"/>
    <property type="evidence" value="ECO:0007669"/>
    <property type="project" value="InterPro"/>
</dbReference>
<dbReference type="SUPFAM" id="SSF82829">
    <property type="entry name" value="MesJ substrate recognition domain-like"/>
    <property type="match status" value="1"/>
</dbReference>
<evidence type="ECO:0000313" key="3">
    <source>
        <dbReference type="Proteomes" id="UP000316123"/>
    </source>
</evidence>
<evidence type="ECO:0000313" key="2">
    <source>
        <dbReference type="EMBL" id="TWR44093.1"/>
    </source>
</evidence>
<comment type="caution">
    <text evidence="2">The sequence shown here is derived from an EMBL/GenBank/DDBJ whole genome shotgun (WGS) entry which is preliminary data.</text>
</comment>
<dbReference type="InterPro" id="IPR015262">
    <property type="entry name" value="tRNA_Ile_lys_synt_subst-bd"/>
</dbReference>
<accession>A0A9X9FTW2</accession>
<reference evidence="2 3" key="1">
    <citation type="submission" date="2019-06" db="EMBL/GenBank/DDBJ databases">
        <title>Pseudomonas bimorpha sp. nov. isolated from bovine raw milk and skim milk concentrate.</title>
        <authorList>
            <person name="Hofmann K."/>
            <person name="Huptas C."/>
            <person name="Doll E."/>
            <person name="Scherer S."/>
            <person name="Wenning M."/>
        </authorList>
    </citation>
    <scope>NUCLEOTIDE SEQUENCE [LARGE SCALE GENOMIC DNA]</scope>
    <source>
        <strain evidence="2 3">DSM 13124</strain>
    </source>
</reference>
<sequence>CCSDNGLRWWEDPHNLERSHARVRIRHDVLPVLESELGAGPDGDVVAAALARTARLARIDADYLDDLAEQAYPRIERGPATPYAHPRLDCRELAATPPALASRVVRRWLVACGAEQPGLVHVEAVGRLVSHWRGQGPIDVPGLRVARREGALVAVAR</sequence>
<dbReference type="AlphaFoldDB" id="A0A9X9FTW2"/>
<proteinExistence type="predicted"/>
<gene>
    <name evidence="2" type="ORF">FIV41_34020</name>
</gene>
<dbReference type="Pfam" id="PF09179">
    <property type="entry name" value="TilS"/>
    <property type="match status" value="1"/>
</dbReference>
<evidence type="ECO:0000259" key="1">
    <source>
        <dbReference type="Pfam" id="PF09179"/>
    </source>
</evidence>
<dbReference type="GO" id="GO:0008033">
    <property type="term" value="P:tRNA processing"/>
    <property type="evidence" value="ECO:0007669"/>
    <property type="project" value="InterPro"/>
</dbReference>
<dbReference type="Gene3D" id="1.10.10.1360">
    <property type="entry name" value="tRNA (Ile)-lysidine synthase"/>
    <property type="match status" value="1"/>
</dbReference>
<feature type="non-terminal residue" evidence="2">
    <location>
        <position position="1"/>
    </location>
</feature>
<protein>
    <recommendedName>
        <fullName evidence="1">tRNA(Ile)-lysidine synthase substrate-binding domain-containing protein</fullName>
    </recommendedName>
</protein>